<evidence type="ECO:0000256" key="8">
    <source>
        <dbReference type="ARBA" id="ARBA00022932"/>
    </source>
</evidence>
<keyword evidence="4 10" id="KW-0963">Cytoplasm</keyword>
<dbReference type="PANTHER" id="PTHR30478:SF0">
    <property type="entry name" value="BETA SLIDING CLAMP"/>
    <property type="match status" value="1"/>
</dbReference>
<keyword evidence="6 10" id="KW-0548">Nucleotidyltransferase</keyword>
<comment type="similarity">
    <text evidence="2 10">Belongs to the beta sliding clamp family.</text>
</comment>
<dbReference type="GO" id="GO:0006271">
    <property type="term" value="P:DNA strand elongation involved in DNA replication"/>
    <property type="evidence" value="ECO:0007669"/>
    <property type="project" value="TreeGrafter"/>
</dbReference>
<evidence type="ECO:0000256" key="2">
    <source>
        <dbReference type="ARBA" id="ARBA00010752"/>
    </source>
</evidence>
<dbReference type="RefSeq" id="WP_144269261.1">
    <property type="nucleotide sequence ID" value="NZ_AP019697.1"/>
</dbReference>
<comment type="subcellular location">
    <subcellularLocation>
        <location evidence="1 10">Cytoplasm</location>
    </subcellularLocation>
</comment>
<evidence type="ECO:0000256" key="1">
    <source>
        <dbReference type="ARBA" id="ARBA00004496"/>
    </source>
</evidence>
<evidence type="ECO:0000256" key="5">
    <source>
        <dbReference type="ARBA" id="ARBA00022679"/>
    </source>
</evidence>
<dbReference type="AlphaFoldDB" id="A0A8D4UW06"/>
<dbReference type="InterPro" id="IPR001001">
    <property type="entry name" value="DNA_polIII_beta"/>
</dbReference>
<evidence type="ECO:0000256" key="4">
    <source>
        <dbReference type="ARBA" id="ARBA00022490"/>
    </source>
</evidence>
<keyword evidence="9" id="KW-0238">DNA-binding</keyword>
<feature type="domain" description="DNA polymerase III beta sliding clamp C-terminal" evidence="13">
    <location>
        <begin position="248"/>
        <end position="367"/>
    </location>
</feature>
<proteinExistence type="inferred from homology"/>
<dbReference type="Gene3D" id="3.10.150.10">
    <property type="entry name" value="DNA Polymerase III, subunit A, domain 2"/>
    <property type="match status" value="1"/>
</dbReference>
<feature type="domain" description="DNA polymerase III beta sliding clamp central" evidence="12">
    <location>
        <begin position="132"/>
        <end position="245"/>
    </location>
</feature>
<dbReference type="Pfam" id="PF00712">
    <property type="entry name" value="DNA_pol3_beta"/>
    <property type="match status" value="1"/>
</dbReference>
<organism evidence="14 15">
    <name type="scientific">Dialister hominis</name>
    <dbReference type="NCBI Taxonomy" id="2582419"/>
    <lineage>
        <taxon>Bacteria</taxon>
        <taxon>Bacillati</taxon>
        <taxon>Bacillota</taxon>
        <taxon>Negativicutes</taxon>
        <taxon>Veillonellales</taxon>
        <taxon>Veillonellaceae</taxon>
        <taxon>Dialister</taxon>
    </lineage>
</organism>
<dbReference type="Pfam" id="PF02768">
    <property type="entry name" value="DNA_pol3_beta_3"/>
    <property type="match status" value="1"/>
</dbReference>
<dbReference type="InterPro" id="IPR022637">
    <property type="entry name" value="DNA_polIII_beta_cen"/>
</dbReference>
<dbReference type="NCBIfam" id="TIGR00663">
    <property type="entry name" value="dnan"/>
    <property type="match status" value="1"/>
</dbReference>
<keyword evidence="7 10" id="KW-0235">DNA replication</keyword>
<dbReference type="Pfam" id="PF02767">
    <property type="entry name" value="DNA_pol3_beta_2"/>
    <property type="match status" value="1"/>
</dbReference>
<evidence type="ECO:0000256" key="7">
    <source>
        <dbReference type="ARBA" id="ARBA00022705"/>
    </source>
</evidence>
<dbReference type="GO" id="GO:0005737">
    <property type="term" value="C:cytoplasm"/>
    <property type="evidence" value="ECO:0007669"/>
    <property type="project" value="UniProtKB-SubCell"/>
</dbReference>
<sequence>MKVTFNKNELTSALDRVQRAAQTKINSNTNNGFFISAANGIVEFQANDYTIGIKTTCSADIFEDGVAVIAAPQLQSTLRMMPSGDIVMEMGKGENTVSFKSGSYFSKFPVRNSQDFPEVEEMDHQNHAVIRCKDFADMVSLVQFAAATDKQKPFFTGVLFEIHDSLFAMAATNTHRLATKEISLDEPATAAGRIIVPAGILSDVIRLLPDGEEEKMEISWSKNHVAFTIGSTYFISNLINGEYPEYQRVIPQSFDAHAELNLHDFAEAVRFVSPISRDVNYNTINFHFKQGVLEVFEEDPEIGRSDTSIPVKLEGDDIDITFNCSYIEDILKHSKGETITLHLLKSGPMLVEQQDDKTYRYVVTPMRGRN</sequence>
<keyword evidence="15" id="KW-1185">Reference proteome</keyword>
<dbReference type="PIRSF" id="PIRSF000804">
    <property type="entry name" value="DNA_pol_III_b"/>
    <property type="match status" value="1"/>
</dbReference>
<evidence type="ECO:0000256" key="9">
    <source>
        <dbReference type="ARBA" id="ARBA00023125"/>
    </source>
</evidence>
<dbReference type="GeneID" id="92717188"/>
<dbReference type="PANTHER" id="PTHR30478">
    <property type="entry name" value="DNA POLYMERASE III SUBUNIT BETA"/>
    <property type="match status" value="1"/>
</dbReference>
<dbReference type="Gene3D" id="3.70.10.10">
    <property type="match status" value="1"/>
</dbReference>
<dbReference type="Proteomes" id="UP000320585">
    <property type="component" value="Chromosome"/>
</dbReference>
<feature type="domain" description="DNA polymerase III beta sliding clamp N-terminal" evidence="11">
    <location>
        <begin position="1"/>
        <end position="119"/>
    </location>
</feature>
<evidence type="ECO:0000256" key="6">
    <source>
        <dbReference type="ARBA" id="ARBA00022695"/>
    </source>
</evidence>
<evidence type="ECO:0000256" key="10">
    <source>
        <dbReference type="PIRNR" id="PIRNR000804"/>
    </source>
</evidence>
<keyword evidence="5 10" id="KW-0808">Transferase</keyword>
<comment type="function">
    <text evidence="10">Confers DNA tethering and processivity to DNA polymerases and other proteins. Acts as a clamp, forming a ring around DNA (a reaction catalyzed by the clamp-loading complex) which diffuses in an ATP-independent manner freely and bidirectionally along dsDNA. Initially characterized for its ability to contact the catalytic subunit of DNA polymerase III (Pol III), a complex, multichain enzyme responsible for most of the replicative synthesis in bacteria; Pol III exhibits 3'-5' exonuclease proofreading activity. The beta chain is required for initiation of replication as well as for processivity of DNA replication.</text>
</comment>
<dbReference type="GO" id="GO:0009360">
    <property type="term" value="C:DNA polymerase III complex"/>
    <property type="evidence" value="ECO:0007669"/>
    <property type="project" value="InterPro"/>
</dbReference>
<keyword evidence="8 10" id="KW-0239">DNA-directed DNA polymerase</keyword>
<dbReference type="OrthoDB" id="8421503at2"/>
<evidence type="ECO:0000313" key="15">
    <source>
        <dbReference type="Proteomes" id="UP000320585"/>
    </source>
</evidence>
<evidence type="ECO:0000259" key="11">
    <source>
        <dbReference type="Pfam" id="PF00712"/>
    </source>
</evidence>
<comment type="subunit">
    <text evidence="10">Forms a ring-shaped head-to-tail homodimer around DNA.</text>
</comment>
<accession>A0A8D4UW06</accession>
<dbReference type="GO" id="GO:0008408">
    <property type="term" value="F:3'-5' exonuclease activity"/>
    <property type="evidence" value="ECO:0007669"/>
    <property type="project" value="InterPro"/>
</dbReference>
<dbReference type="GO" id="GO:0003677">
    <property type="term" value="F:DNA binding"/>
    <property type="evidence" value="ECO:0007669"/>
    <property type="project" value="UniProtKB-UniRule"/>
</dbReference>
<dbReference type="SUPFAM" id="SSF55979">
    <property type="entry name" value="DNA clamp"/>
    <property type="match status" value="3"/>
</dbReference>
<protein>
    <recommendedName>
        <fullName evidence="3 10">Beta sliding clamp</fullName>
    </recommendedName>
</protein>
<dbReference type="KEGG" id="dho:Dia5BBH33_19880"/>
<gene>
    <name evidence="14" type="primary">dnaN</name>
    <name evidence="14" type="ORF">Dia5BBH33_19880</name>
</gene>
<dbReference type="GO" id="GO:0003887">
    <property type="term" value="F:DNA-directed DNA polymerase activity"/>
    <property type="evidence" value="ECO:0007669"/>
    <property type="project" value="UniProtKB-UniRule"/>
</dbReference>
<dbReference type="EMBL" id="AP019697">
    <property type="protein sequence ID" value="BBK26053.1"/>
    <property type="molecule type" value="Genomic_DNA"/>
</dbReference>
<dbReference type="SMART" id="SM00480">
    <property type="entry name" value="POL3Bc"/>
    <property type="match status" value="1"/>
</dbReference>
<dbReference type="InterPro" id="IPR022635">
    <property type="entry name" value="DNA_polIII_beta_C"/>
</dbReference>
<evidence type="ECO:0000256" key="3">
    <source>
        <dbReference type="ARBA" id="ARBA00021035"/>
    </source>
</evidence>
<dbReference type="InterPro" id="IPR046938">
    <property type="entry name" value="DNA_clamp_sf"/>
</dbReference>
<dbReference type="CDD" id="cd00140">
    <property type="entry name" value="beta_clamp"/>
    <property type="match status" value="1"/>
</dbReference>
<dbReference type="InterPro" id="IPR022634">
    <property type="entry name" value="DNA_polIII_beta_N"/>
</dbReference>
<evidence type="ECO:0000259" key="12">
    <source>
        <dbReference type="Pfam" id="PF02767"/>
    </source>
</evidence>
<name>A0A8D4UW06_9FIRM</name>
<evidence type="ECO:0000313" key="14">
    <source>
        <dbReference type="EMBL" id="BBK26053.1"/>
    </source>
</evidence>
<evidence type="ECO:0000259" key="13">
    <source>
        <dbReference type="Pfam" id="PF02768"/>
    </source>
</evidence>
<reference evidence="15" key="1">
    <citation type="submission" date="2019-05" db="EMBL/GenBank/DDBJ databases">
        <title>Complete genome sequencing of Dialister sp. strain 5BBH33.</title>
        <authorList>
            <person name="Sakamoto M."/>
            <person name="Murakami T."/>
            <person name="Mori H."/>
        </authorList>
    </citation>
    <scope>NUCLEOTIDE SEQUENCE [LARGE SCALE GENOMIC DNA]</scope>
    <source>
        <strain evidence="15">5BBH33</strain>
    </source>
</reference>